<keyword evidence="2 4" id="KW-0560">Oxidoreductase</keyword>
<dbReference type="Gene3D" id="3.50.50.60">
    <property type="entry name" value="FAD/NAD(P)-binding domain"/>
    <property type="match status" value="2"/>
</dbReference>
<organism evidence="4 5">
    <name type="scientific">Sinimarinibacterium thermocellulolyticum</name>
    <dbReference type="NCBI Taxonomy" id="3170016"/>
    <lineage>
        <taxon>Bacteria</taxon>
        <taxon>Pseudomonadati</taxon>
        <taxon>Pseudomonadota</taxon>
        <taxon>Gammaproteobacteria</taxon>
        <taxon>Nevskiales</taxon>
        <taxon>Nevskiaceae</taxon>
        <taxon>Sinimarinibacterium</taxon>
    </lineage>
</organism>
<evidence type="ECO:0000256" key="1">
    <source>
        <dbReference type="ARBA" id="ARBA00009410"/>
    </source>
</evidence>
<dbReference type="InterPro" id="IPR036188">
    <property type="entry name" value="FAD/NAD-bd_sf"/>
</dbReference>
<reference evidence="4 5" key="1">
    <citation type="submission" date="2024-06" db="EMBL/GenBank/DDBJ databases">
        <authorList>
            <person name="Li Z."/>
            <person name="Jiang Y."/>
        </authorList>
    </citation>
    <scope>NUCLEOTIDE SEQUENCE [LARGE SCALE GENOMIC DNA]</scope>
    <source>
        <strain evidence="4 5">HSW-8</strain>
    </source>
</reference>
<protein>
    <submittedName>
        <fullName evidence="4">D-amino acid dehydrogenase</fullName>
        <ecNumber evidence="4">1.4.99.-</ecNumber>
    </submittedName>
</protein>
<dbReference type="Pfam" id="PF01266">
    <property type="entry name" value="DAO"/>
    <property type="match status" value="1"/>
</dbReference>
<dbReference type="EC" id="1.4.99.-" evidence="4"/>
<dbReference type="Proteomes" id="UP001465331">
    <property type="component" value="Unassembled WGS sequence"/>
</dbReference>
<evidence type="ECO:0000313" key="5">
    <source>
        <dbReference type="Proteomes" id="UP001465331"/>
    </source>
</evidence>
<comment type="similarity">
    <text evidence="1">Belongs to the DadA oxidoreductase family.</text>
</comment>
<comment type="caution">
    <text evidence="4">The sequence shown here is derived from an EMBL/GenBank/DDBJ whole genome shotgun (WGS) entry which is preliminary data.</text>
</comment>
<dbReference type="RefSeq" id="WP_352887995.1">
    <property type="nucleotide sequence ID" value="NZ_JBEPIJ010000004.1"/>
</dbReference>
<evidence type="ECO:0000313" key="4">
    <source>
        <dbReference type="EMBL" id="MES0873389.1"/>
    </source>
</evidence>
<keyword evidence="5" id="KW-1185">Reference proteome</keyword>
<gene>
    <name evidence="4" type="ORF">ABSH63_05110</name>
</gene>
<proteinExistence type="inferred from homology"/>
<name>A0ABV2A8D9_9GAMM</name>
<dbReference type="InterPro" id="IPR006076">
    <property type="entry name" value="FAD-dep_OxRdtase"/>
</dbReference>
<dbReference type="Gene3D" id="3.30.9.10">
    <property type="entry name" value="D-Amino Acid Oxidase, subunit A, domain 2"/>
    <property type="match status" value="1"/>
</dbReference>
<dbReference type="EMBL" id="JBEPIJ010000004">
    <property type="protein sequence ID" value="MES0873389.1"/>
    <property type="molecule type" value="Genomic_DNA"/>
</dbReference>
<evidence type="ECO:0000256" key="2">
    <source>
        <dbReference type="ARBA" id="ARBA00023002"/>
    </source>
</evidence>
<dbReference type="PANTHER" id="PTHR13847:SF280">
    <property type="entry name" value="D-AMINO ACID DEHYDROGENASE"/>
    <property type="match status" value="1"/>
</dbReference>
<dbReference type="SUPFAM" id="SSF54373">
    <property type="entry name" value="FAD-linked reductases, C-terminal domain"/>
    <property type="match status" value="1"/>
</dbReference>
<sequence length="417" mass="45589">MHVAVLGAGVVGVAAAWYLQRAGCTVTVIDRRETVAAETSFANGGQISVSHAEPWATPRALRKLPAWLLDRDSPLRWSPTADPALWRWLFAFLGECRPERVRRNIRDLVRLGLYSRAQLQALRAELGLQYAQRTRGILHIYTDAGELRAAAKAAALMREFGCAREVLDVDAALTIEPALRSSASRLVGATYTADDESGDAHAFTQQLAEHCRRRGVRFLLGQRIEALEPVGEHIAAVRLTGADGEHRISADAYVLALGSHSTALARQIGLHLPIQPAKGYSLTMPVRDPDRAWNVSLTDDEHRLVFSRLGERLRIAGMAELGGVDTTLDPRRCALLLQRTEALFPGAGDATQAQYWCGLRPSTPSNLPCIGRTRYRNLYLDTGHGTLGWTLACGSGRALADLVCARPPEVDFPISQP</sequence>
<dbReference type="NCBIfam" id="NF001933">
    <property type="entry name" value="PRK00711.1"/>
    <property type="match status" value="1"/>
</dbReference>
<dbReference type="GO" id="GO:0016491">
    <property type="term" value="F:oxidoreductase activity"/>
    <property type="evidence" value="ECO:0007669"/>
    <property type="project" value="UniProtKB-KW"/>
</dbReference>
<evidence type="ECO:0000259" key="3">
    <source>
        <dbReference type="Pfam" id="PF01266"/>
    </source>
</evidence>
<feature type="domain" description="FAD dependent oxidoreductase" evidence="3">
    <location>
        <begin position="2"/>
        <end position="402"/>
    </location>
</feature>
<accession>A0ABV2A8D9</accession>
<dbReference type="PANTHER" id="PTHR13847">
    <property type="entry name" value="SARCOSINE DEHYDROGENASE-RELATED"/>
    <property type="match status" value="1"/>
</dbReference>
<dbReference type="SUPFAM" id="SSF51905">
    <property type="entry name" value="FAD/NAD(P)-binding domain"/>
    <property type="match status" value="1"/>
</dbReference>